<dbReference type="InterPro" id="IPR028994">
    <property type="entry name" value="Integrin_alpha_N"/>
</dbReference>
<evidence type="ECO:0000313" key="3">
    <source>
        <dbReference type="EMBL" id="WOX22426.1"/>
    </source>
</evidence>
<dbReference type="PANTHER" id="PTHR46580">
    <property type="entry name" value="SENSOR KINASE-RELATED"/>
    <property type="match status" value="1"/>
</dbReference>
<dbReference type="Pfam" id="PF13517">
    <property type="entry name" value="FG-GAP_3"/>
    <property type="match status" value="2"/>
</dbReference>
<dbReference type="InterPro" id="IPR013517">
    <property type="entry name" value="FG-GAP"/>
</dbReference>
<evidence type="ECO:0000256" key="1">
    <source>
        <dbReference type="ARBA" id="ARBA00022729"/>
    </source>
</evidence>
<protein>
    <submittedName>
        <fullName evidence="3">FG-GAP-like repeat-containing protein</fullName>
    </submittedName>
</protein>
<keyword evidence="1 2" id="KW-0732">Signal</keyword>
<accession>A0ABZ0LSJ5</accession>
<keyword evidence="4" id="KW-1185">Reference proteome</keyword>
<dbReference type="Proteomes" id="UP001301731">
    <property type="component" value="Chromosome"/>
</dbReference>
<dbReference type="PANTHER" id="PTHR46580:SF4">
    <property type="entry name" value="ATP_GTP-BINDING PROTEIN"/>
    <property type="match status" value="1"/>
</dbReference>
<dbReference type="Pfam" id="PF03995">
    <property type="entry name" value="Inhibitor_I36"/>
    <property type="match status" value="1"/>
</dbReference>
<evidence type="ECO:0000313" key="4">
    <source>
        <dbReference type="Proteomes" id="UP001301731"/>
    </source>
</evidence>
<proteinExistence type="predicted"/>
<dbReference type="SUPFAM" id="SSF69318">
    <property type="entry name" value="Integrin alpha N-terminal domain"/>
    <property type="match status" value="1"/>
</dbReference>
<dbReference type="Gene3D" id="2.130.10.130">
    <property type="entry name" value="Integrin alpha, N-terminal"/>
    <property type="match status" value="1"/>
</dbReference>
<organism evidence="3 4">
    <name type="scientific">Streptomyces solicathayae</name>
    <dbReference type="NCBI Taxonomy" id="3081768"/>
    <lineage>
        <taxon>Bacteria</taxon>
        <taxon>Bacillati</taxon>
        <taxon>Actinomycetota</taxon>
        <taxon>Actinomycetes</taxon>
        <taxon>Kitasatosporales</taxon>
        <taxon>Streptomycetaceae</taxon>
        <taxon>Streptomyces</taxon>
    </lineage>
</organism>
<feature type="signal peptide" evidence="2">
    <location>
        <begin position="1"/>
        <end position="28"/>
    </location>
</feature>
<feature type="chain" id="PRO_5046409349" evidence="2">
    <location>
        <begin position="29"/>
        <end position="402"/>
    </location>
</feature>
<evidence type="ECO:0000256" key="2">
    <source>
        <dbReference type="SAM" id="SignalP"/>
    </source>
</evidence>
<sequence>MKRVFRRAVVAGLSALGLLTATVSPAQAATGYDRCPAGRFCLFDNADGTGAMATYSGSMATLGAYDNWAAGMRNRTGLHACVYSQPNHAYTDSVHHVVLQTGTSSEAVDLTPYQDANSRLANNVSSFRLARTSHECMSGAAYMVWYSPSWGRQGVQPLGDFNRDGATDLLFRTVAGALYFQRGDGTATRIGVGWNSMNVLQRHGDRDGDGAEDIVTRDGNGVLWMYPGNGMGGLKPRVQIGVGWSTLRNITTMGDFNGDGRRGDVVTNDSSGRLWLFAGRANGTLEPRKQIGSSGWQGMTALVGAGDVNSDGKNDLVARDGSGNLWLYPGKGTGGVGARKQIGSGWKRFERIIGLGDVNGDGRYGDLYGKDAPLLTLYRNNGWGSLAEEGLDYDWDDRETAF</sequence>
<gene>
    <name evidence="3" type="ORF">R2D22_13860</name>
</gene>
<dbReference type="RefSeq" id="WP_318103468.1">
    <property type="nucleotide sequence ID" value="NZ_CP137573.1"/>
</dbReference>
<reference evidence="3 4" key="1">
    <citation type="submission" date="2023-10" db="EMBL/GenBank/DDBJ databases">
        <title>The genome sequence of Streptomyces sp. HUAS YS2.</title>
        <authorList>
            <person name="Mo P."/>
        </authorList>
    </citation>
    <scope>NUCLEOTIDE SEQUENCE [LARGE SCALE GENOMIC DNA]</scope>
    <source>
        <strain evidence="3 4">HUAS YS2</strain>
    </source>
</reference>
<dbReference type="EMBL" id="CP137573">
    <property type="protein sequence ID" value="WOX22426.1"/>
    <property type="molecule type" value="Genomic_DNA"/>
</dbReference>
<name>A0ABZ0LSJ5_9ACTN</name>